<comment type="similarity">
    <text evidence="1">Belongs to the iron-sulfur cluster assembly SufBD family.</text>
</comment>
<dbReference type="SUPFAM" id="SSF101960">
    <property type="entry name" value="Stabilizer of iron transporter SufD"/>
    <property type="match status" value="1"/>
</dbReference>
<evidence type="ECO:0000256" key="1">
    <source>
        <dbReference type="ARBA" id="ARBA00043967"/>
    </source>
</evidence>
<evidence type="ECO:0000259" key="2">
    <source>
        <dbReference type="Pfam" id="PF01458"/>
    </source>
</evidence>
<sequence>MDVKREYETIVKTVEKLGTDASKFLDKRIASIIISGDKVLGLNNIEGIELVPKQIENGVQVDMIIHENVHVPLPVHVCTGYVEKKGLQRVIFNITVKKNARVKFLSHCVFPQAEEFTHEAISNVIVEEDAYMEYEDEHYHSDNGNINLLTKTIAVVRKNGVYKNSFSLTKTRVGRLTVEMKLTLEKEAVGELFSKVKASKNDEVNINEILKLNGEHSKGLAKTVVVALDNSRAKVINEAYGSAPYSKGHISCEEITKGEYVNVSTIPVLRINNDLSELTHEASIGRVNQKQLEVLMAKGLTEDEATELIIKGLLQG</sequence>
<dbReference type="EMBL" id="CP007389">
    <property type="protein sequence ID" value="APT73626.1"/>
    <property type="molecule type" value="Genomic_DNA"/>
</dbReference>
<dbReference type="RefSeq" id="WP_012056829.1">
    <property type="nucleotide sequence ID" value="NZ_CP007389.1"/>
</dbReference>
<proteinExistence type="inferred from homology"/>
<protein>
    <recommendedName>
        <fullName evidence="2">SUF system FeS cluster assembly SufBD core domain-containing protein</fullName>
    </recommendedName>
</protein>
<feature type="domain" description="SUF system FeS cluster assembly SufBD core" evidence="2">
    <location>
        <begin position="93"/>
        <end position="312"/>
    </location>
</feature>
<dbReference type="PANTHER" id="PTHR30508:SF1">
    <property type="entry name" value="UPF0051 PROTEIN ABCI8, CHLOROPLASTIC-RELATED"/>
    <property type="match status" value="1"/>
</dbReference>
<keyword evidence="4" id="KW-1185">Reference proteome</keyword>
<organism evidence="3 4">
    <name type="scientific">Thermosipho melanesiensis</name>
    <dbReference type="NCBI Taxonomy" id="46541"/>
    <lineage>
        <taxon>Bacteria</taxon>
        <taxon>Thermotogati</taxon>
        <taxon>Thermotogota</taxon>
        <taxon>Thermotogae</taxon>
        <taxon>Thermotogales</taxon>
        <taxon>Fervidobacteriaceae</taxon>
        <taxon>Thermosipho</taxon>
    </lineage>
</organism>
<gene>
    <name evidence="3" type="ORF">BW47_03205</name>
</gene>
<name>A0ABM6GDU2_9BACT</name>
<dbReference type="Proteomes" id="UP000185490">
    <property type="component" value="Chromosome"/>
</dbReference>
<dbReference type="InterPro" id="IPR037284">
    <property type="entry name" value="SUF_FeS_clus_asmbl_SufBD_sf"/>
</dbReference>
<dbReference type="InterPro" id="IPR000825">
    <property type="entry name" value="SUF_FeS_clus_asmbl_SufBD_core"/>
</dbReference>
<dbReference type="PANTHER" id="PTHR30508">
    <property type="entry name" value="FES CLUSTER ASSEMBLY PROTEIN SUF"/>
    <property type="match status" value="1"/>
</dbReference>
<accession>A0ABM6GDU2</accession>
<dbReference type="InterPro" id="IPR055346">
    <property type="entry name" value="Fe-S_cluster_assembly_SufBD"/>
</dbReference>
<evidence type="ECO:0000313" key="3">
    <source>
        <dbReference type="EMBL" id="APT73626.1"/>
    </source>
</evidence>
<evidence type="ECO:0000313" key="4">
    <source>
        <dbReference type="Proteomes" id="UP000185490"/>
    </source>
</evidence>
<dbReference type="Pfam" id="PF01458">
    <property type="entry name" value="SUFBD_core"/>
    <property type="match status" value="1"/>
</dbReference>
<reference evidence="3 4" key="1">
    <citation type="submission" date="2014-02" db="EMBL/GenBank/DDBJ databases">
        <title>Diversity of Thermotogales isolates from hydrothermal vents.</title>
        <authorList>
            <person name="Haverkamp T.H.A."/>
            <person name="Lossouarn J."/>
            <person name="Geslin C."/>
            <person name="Nesbo C.L."/>
        </authorList>
    </citation>
    <scope>NUCLEOTIDE SEQUENCE [LARGE SCALE GENOMIC DNA]</scope>
    <source>
        <strain evidence="3 4">431</strain>
    </source>
</reference>